<proteinExistence type="predicted"/>
<reference evidence="7 8" key="1">
    <citation type="submission" date="2019-02" db="EMBL/GenBank/DDBJ databases">
        <title>Complete Genome Sequence and Methylome Analysis of free living Spirochaetas.</title>
        <authorList>
            <person name="Fomenkov A."/>
            <person name="Dubinina G."/>
            <person name="Leshcheva N."/>
            <person name="Mikheeva N."/>
            <person name="Grabovich M."/>
            <person name="Vincze T."/>
            <person name="Roberts R.J."/>
        </authorList>
    </citation>
    <scope>NUCLEOTIDE SEQUENCE [LARGE SCALE GENOMIC DNA]</scope>
    <source>
        <strain evidence="7 8">K2</strain>
    </source>
</reference>
<evidence type="ECO:0000256" key="3">
    <source>
        <dbReference type="ARBA" id="ARBA00022692"/>
    </source>
</evidence>
<dbReference type="InterPro" id="IPR001851">
    <property type="entry name" value="ABC_transp_permease"/>
</dbReference>
<dbReference type="Pfam" id="PF02653">
    <property type="entry name" value="BPD_transp_2"/>
    <property type="match status" value="1"/>
</dbReference>
<feature type="transmembrane region" description="Helical" evidence="6">
    <location>
        <begin position="111"/>
        <end position="134"/>
    </location>
</feature>
<dbReference type="OrthoDB" id="368246at2"/>
<dbReference type="GO" id="GO:0005886">
    <property type="term" value="C:plasma membrane"/>
    <property type="evidence" value="ECO:0007669"/>
    <property type="project" value="UniProtKB-SubCell"/>
</dbReference>
<organism evidence="7 8">
    <name type="scientific">Oceanispirochaeta crateris</name>
    <dbReference type="NCBI Taxonomy" id="2518645"/>
    <lineage>
        <taxon>Bacteria</taxon>
        <taxon>Pseudomonadati</taxon>
        <taxon>Spirochaetota</taxon>
        <taxon>Spirochaetia</taxon>
        <taxon>Spirochaetales</taxon>
        <taxon>Spirochaetaceae</taxon>
        <taxon>Oceanispirochaeta</taxon>
    </lineage>
</organism>
<evidence type="ECO:0000313" key="7">
    <source>
        <dbReference type="EMBL" id="QEN09526.1"/>
    </source>
</evidence>
<evidence type="ECO:0000256" key="6">
    <source>
        <dbReference type="SAM" id="Phobius"/>
    </source>
</evidence>
<dbReference type="GO" id="GO:0022857">
    <property type="term" value="F:transmembrane transporter activity"/>
    <property type="evidence" value="ECO:0007669"/>
    <property type="project" value="InterPro"/>
</dbReference>
<feature type="transmembrane region" description="Helical" evidence="6">
    <location>
        <begin position="180"/>
        <end position="202"/>
    </location>
</feature>
<keyword evidence="8" id="KW-1185">Reference proteome</keyword>
<dbReference type="PANTHER" id="PTHR32196">
    <property type="entry name" value="ABC TRANSPORTER PERMEASE PROTEIN YPHD-RELATED-RELATED"/>
    <property type="match status" value="1"/>
</dbReference>
<gene>
    <name evidence="7" type="ORF">EXM22_16620</name>
</gene>
<dbReference type="EMBL" id="CP036150">
    <property type="protein sequence ID" value="QEN09526.1"/>
    <property type="molecule type" value="Genomic_DNA"/>
</dbReference>
<evidence type="ECO:0000256" key="5">
    <source>
        <dbReference type="ARBA" id="ARBA00023136"/>
    </source>
</evidence>
<evidence type="ECO:0000256" key="2">
    <source>
        <dbReference type="ARBA" id="ARBA00022475"/>
    </source>
</evidence>
<evidence type="ECO:0000313" key="8">
    <source>
        <dbReference type="Proteomes" id="UP000324209"/>
    </source>
</evidence>
<keyword evidence="4 6" id="KW-1133">Transmembrane helix</keyword>
<dbReference type="AlphaFoldDB" id="A0A5C1QSF6"/>
<dbReference type="RefSeq" id="WP_149487600.1">
    <property type="nucleotide sequence ID" value="NZ_CP036150.1"/>
</dbReference>
<keyword evidence="5 6" id="KW-0472">Membrane</keyword>
<comment type="subcellular location">
    <subcellularLocation>
        <location evidence="1">Cell membrane</location>
        <topology evidence="1">Multi-pass membrane protein</topology>
    </subcellularLocation>
</comment>
<evidence type="ECO:0000256" key="1">
    <source>
        <dbReference type="ARBA" id="ARBA00004651"/>
    </source>
</evidence>
<dbReference type="KEGG" id="ock:EXM22_16620"/>
<keyword evidence="3 6" id="KW-0812">Transmembrane</keyword>
<evidence type="ECO:0000256" key="4">
    <source>
        <dbReference type="ARBA" id="ARBA00022989"/>
    </source>
</evidence>
<feature type="transmembrane region" description="Helical" evidence="6">
    <location>
        <begin position="312"/>
        <end position="330"/>
    </location>
</feature>
<dbReference type="PANTHER" id="PTHR32196:SF18">
    <property type="entry name" value="GALACTOSE_METHYL GALACTOSIDE IMPORT PERMEASE PROTEIN MGLC"/>
    <property type="match status" value="1"/>
</dbReference>
<sequence>MEKTETKIAGIKIPDRLKQILSSHTSFITFFLMLMALGIMTNGGALRIGSLQNLVVAEAVRGFAALGVGMIIITKGIDLSLGQVIGLSACVASSFAQSPDYASALYAGQEFAIWLPIVAGISVGALFGLFNGILVAYGNIPPFIATLGSMSIARGFKLIYTQASTLGSLKNEYKVISQGFLGPIPYLLMYVIVAAFIIWLLMNHTKQGKSIYAIGGNAQAAKVSGINVKLQLVKVYLYAGILYGIAGILLSARLGLANPLTGNDMELDAIAAVTVGGISHAGGVGTVGGMMIGLMTLGLINFGMTYLGVNSYFQLLVKGGIIILAVYFDMRKHARKD</sequence>
<feature type="transmembrane region" description="Helical" evidence="6">
    <location>
        <begin position="235"/>
        <end position="257"/>
    </location>
</feature>
<name>A0A5C1QSF6_9SPIO</name>
<feature type="transmembrane region" description="Helical" evidence="6">
    <location>
        <begin position="269"/>
        <end position="300"/>
    </location>
</feature>
<dbReference type="CDD" id="cd06579">
    <property type="entry name" value="TM_PBP1_transp_AraH_like"/>
    <property type="match status" value="1"/>
</dbReference>
<dbReference type="Proteomes" id="UP000324209">
    <property type="component" value="Chromosome"/>
</dbReference>
<protein>
    <submittedName>
        <fullName evidence="7">ABC transporter permease</fullName>
    </submittedName>
</protein>
<feature type="transmembrane region" description="Helical" evidence="6">
    <location>
        <begin position="20"/>
        <end position="39"/>
    </location>
</feature>
<feature type="transmembrane region" description="Helical" evidence="6">
    <location>
        <begin position="51"/>
        <end position="73"/>
    </location>
</feature>
<keyword evidence="2" id="KW-1003">Cell membrane</keyword>
<accession>A0A5C1QSF6</accession>